<keyword evidence="4" id="KW-0800">Toxin</keyword>
<sequence length="37" mass="3937">SDGRDAAANDKASEVIARDDCVPCMRPACGIHFGECR</sequence>
<accession>A0A068B2V1</accession>
<protein>
    <submittedName>
        <fullName evidence="5">Conotoxin Bt14.2</fullName>
    </submittedName>
</protein>
<evidence type="ECO:0000256" key="2">
    <source>
        <dbReference type="ARBA" id="ARBA00006077"/>
    </source>
</evidence>
<dbReference type="AlphaFoldDB" id="A0A068B2V1"/>
<evidence type="ECO:0000256" key="4">
    <source>
        <dbReference type="ARBA" id="ARBA00022656"/>
    </source>
</evidence>
<organism evidence="5">
    <name type="scientific">Conus betulinus</name>
    <name type="common">Beech cone</name>
    <dbReference type="NCBI Taxonomy" id="89764"/>
    <lineage>
        <taxon>Eukaryota</taxon>
        <taxon>Metazoa</taxon>
        <taxon>Spiralia</taxon>
        <taxon>Lophotrochozoa</taxon>
        <taxon>Mollusca</taxon>
        <taxon>Gastropoda</taxon>
        <taxon>Caenogastropoda</taxon>
        <taxon>Neogastropoda</taxon>
        <taxon>Conoidea</taxon>
        <taxon>Conidae</taxon>
        <taxon>Conus</taxon>
        <taxon>Dendroconus</taxon>
    </lineage>
</organism>
<evidence type="ECO:0000256" key="1">
    <source>
        <dbReference type="ARBA" id="ARBA00004613"/>
    </source>
</evidence>
<dbReference type="GO" id="GO:0030550">
    <property type="term" value="F:acetylcholine receptor inhibitor activity"/>
    <property type="evidence" value="ECO:0007669"/>
    <property type="project" value="InterPro"/>
</dbReference>
<proteinExistence type="inferred from homology"/>
<evidence type="ECO:0000313" key="5">
    <source>
        <dbReference type="EMBL" id="AIC77080.1"/>
    </source>
</evidence>
<keyword evidence="3" id="KW-0964">Secreted</keyword>
<dbReference type="EMBL" id="KF414097">
    <property type="protein sequence ID" value="AIC77080.1"/>
    <property type="molecule type" value="Genomic_DNA"/>
</dbReference>
<comment type="similarity">
    <text evidence="2">Belongs to the conotoxin A superfamily.</text>
</comment>
<evidence type="ECO:0000256" key="3">
    <source>
        <dbReference type="ARBA" id="ARBA00022525"/>
    </source>
</evidence>
<dbReference type="Pfam" id="PF07365">
    <property type="entry name" value="Toxin_8"/>
    <property type="match status" value="1"/>
</dbReference>
<dbReference type="GO" id="GO:0005576">
    <property type="term" value="C:extracellular region"/>
    <property type="evidence" value="ECO:0007669"/>
    <property type="project" value="UniProtKB-SubCell"/>
</dbReference>
<comment type="subcellular location">
    <subcellularLocation>
        <location evidence="1">Secreted</location>
    </subcellularLocation>
</comment>
<dbReference type="InterPro" id="IPR009958">
    <property type="entry name" value="Conotoxin_a-typ"/>
</dbReference>
<dbReference type="GO" id="GO:0090729">
    <property type="term" value="F:toxin activity"/>
    <property type="evidence" value="ECO:0007669"/>
    <property type="project" value="UniProtKB-KW"/>
</dbReference>
<feature type="non-terminal residue" evidence="5">
    <location>
        <position position="1"/>
    </location>
</feature>
<reference evidence="5" key="1">
    <citation type="submission" date="2013-07" db="EMBL/GenBank/DDBJ databases">
        <authorList>
            <person name="Zhang L.X."/>
            <person name="Liu Z.G."/>
            <person name="Dai Q.Y."/>
        </authorList>
    </citation>
    <scope>NUCLEOTIDE SEQUENCE</scope>
    <source>
        <tissue evidence="5">Venom gland</tissue>
    </source>
</reference>
<name>A0A068B2V1_CONBE</name>